<keyword evidence="3" id="KW-1003">Cell membrane</keyword>
<proteinExistence type="inferred from homology"/>
<feature type="transmembrane region" description="Helical" evidence="7">
    <location>
        <begin position="7"/>
        <end position="31"/>
    </location>
</feature>
<protein>
    <recommendedName>
        <fullName evidence="10">Flagellar biosynthesis protein FliQ</fullName>
    </recommendedName>
</protein>
<name>A0A1E7YPF2_9PROT</name>
<gene>
    <name evidence="8" type="ORF">BAE27_03925</name>
</gene>
<accession>A0A1E7YPF2</accession>
<evidence type="ECO:0000256" key="3">
    <source>
        <dbReference type="ARBA" id="ARBA00022475"/>
    </source>
</evidence>
<evidence type="ECO:0000256" key="4">
    <source>
        <dbReference type="ARBA" id="ARBA00022692"/>
    </source>
</evidence>
<sequence length="79" mass="8889">MLFTSALHFLLMALLPIAIGTMVVGLGITLLQSWLHWNDVSLAFIPKLLFVIGILVIGWLGFANHFARWFQETARILLP</sequence>
<organism evidence="8 9">
    <name type="scientific">Acidithiobacillus caldus</name>
    <dbReference type="NCBI Taxonomy" id="33059"/>
    <lineage>
        <taxon>Bacteria</taxon>
        <taxon>Pseudomonadati</taxon>
        <taxon>Pseudomonadota</taxon>
        <taxon>Acidithiobacillia</taxon>
        <taxon>Acidithiobacillales</taxon>
        <taxon>Acidithiobacillaceae</taxon>
        <taxon>Acidithiobacillus</taxon>
    </lineage>
</organism>
<comment type="subcellular location">
    <subcellularLocation>
        <location evidence="1">Cell membrane</location>
        <topology evidence="1">Multi-pass membrane protein</topology>
    </subcellularLocation>
</comment>
<evidence type="ECO:0000256" key="1">
    <source>
        <dbReference type="ARBA" id="ARBA00004651"/>
    </source>
</evidence>
<keyword evidence="5 7" id="KW-1133">Transmembrane helix</keyword>
<evidence type="ECO:0000313" key="9">
    <source>
        <dbReference type="Proteomes" id="UP000175616"/>
    </source>
</evidence>
<evidence type="ECO:0000256" key="7">
    <source>
        <dbReference type="SAM" id="Phobius"/>
    </source>
</evidence>
<dbReference type="GO" id="GO:0005886">
    <property type="term" value="C:plasma membrane"/>
    <property type="evidence" value="ECO:0007669"/>
    <property type="project" value="UniProtKB-SubCell"/>
</dbReference>
<dbReference type="InterPro" id="IPR002191">
    <property type="entry name" value="Bac_export_3"/>
</dbReference>
<keyword evidence="6 7" id="KW-0472">Membrane</keyword>
<reference evidence="8 9" key="1">
    <citation type="submission" date="2016-06" db="EMBL/GenBank/DDBJ databases">
        <title>Gene turnover analysis identifies the evolutionary adaptation of the extremophile Acidithiobacillus caldus.</title>
        <authorList>
            <person name="Zhang X."/>
        </authorList>
    </citation>
    <scope>NUCLEOTIDE SEQUENCE [LARGE SCALE GENOMIC DNA]</scope>
    <source>
        <strain evidence="8 9">DX</strain>
    </source>
</reference>
<evidence type="ECO:0000256" key="6">
    <source>
        <dbReference type="ARBA" id="ARBA00023136"/>
    </source>
</evidence>
<evidence type="ECO:0000313" key="8">
    <source>
        <dbReference type="EMBL" id="OFC37551.1"/>
    </source>
</evidence>
<feature type="transmembrane region" description="Helical" evidence="7">
    <location>
        <begin position="43"/>
        <end position="62"/>
    </location>
</feature>
<dbReference type="GO" id="GO:0009306">
    <property type="term" value="P:protein secretion"/>
    <property type="evidence" value="ECO:0007669"/>
    <property type="project" value="InterPro"/>
</dbReference>
<evidence type="ECO:0000256" key="5">
    <source>
        <dbReference type="ARBA" id="ARBA00022989"/>
    </source>
</evidence>
<dbReference type="EMBL" id="LZYE01000076">
    <property type="protein sequence ID" value="OFC37551.1"/>
    <property type="molecule type" value="Genomic_DNA"/>
</dbReference>
<comment type="caution">
    <text evidence="8">The sequence shown here is derived from an EMBL/GenBank/DDBJ whole genome shotgun (WGS) entry which is preliminary data.</text>
</comment>
<evidence type="ECO:0000256" key="2">
    <source>
        <dbReference type="ARBA" id="ARBA00006156"/>
    </source>
</evidence>
<dbReference type="AlphaFoldDB" id="A0A1E7YPF2"/>
<keyword evidence="4 7" id="KW-0812">Transmembrane</keyword>
<dbReference type="Proteomes" id="UP000175616">
    <property type="component" value="Unassembled WGS sequence"/>
</dbReference>
<evidence type="ECO:0008006" key="10">
    <source>
        <dbReference type="Google" id="ProtNLM"/>
    </source>
</evidence>
<comment type="similarity">
    <text evidence="2">Belongs to the FliQ/MopD/SpaQ family.</text>
</comment>
<dbReference type="Pfam" id="PF01313">
    <property type="entry name" value="Bac_export_3"/>
    <property type="match status" value="1"/>
</dbReference>